<protein>
    <recommendedName>
        <fullName evidence="4">RNase III domain-containing protein</fullName>
    </recommendedName>
</protein>
<evidence type="ECO:0000256" key="1">
    <source>
        <dbReference type="SAM" id="MobiDB-lite"/>
    </source>
</evidence>
<gene>
    <name evidence="2" type="ORF">WJX73_004340</name>
</gene>
<keyword evidence="3" id="KW-1185">Reference proteome</keyword>
<dbReference type="Proteomes" id="UP001465755">
    <property type="component" value="Unassembled WGS sequence"/>
</dbReference>
<dbReference type="EMBL" id="JALJOQ010000124">
    <property type="protein sequence ID" value="KAK9795849.1"/>
    <property type="molecule type" value="Genomic_DNA"/>
</dbReference>
<evidence type="ECO:0000313" key="2">
    <source>
        <dbReference type="EMBL" id="KAK9795849.1"/>
    </source>
</evidence>
<dbReference type="AlphaFoldDB" id="A0AAW1NSQ1"/>
<feature type="region of interest" description="Disordered" evidence="1">
    <location>
        <begin position="209"/>
        <end position="254"/>
    </location>
</feature>
<accession>A0AAW1NSQ1</accession>
<name>A0AAW1NSQ1_9CHLO</name>
<evidence type="ECO:0000313" key="3">
    <source>
        <dbReference type="Proteomes" id="UP001465755"/>
    </source>
</evidence>
<proteinExistence type="predicted"/>
<comment type="caution">
    <text evidence="2">The sequence shown here is derived from an EMBL/GenBank/DDBJ whole genome shotgun (WGS) entry which is preliminary data.</text>
</comment>
<sequence>MMPQRFQDLLDTEDHATYVVLPPRLLRWSLHLGLPGYAVFPTQGHDEGMQQPEMCSLMAALIGTVFLDGGDQAVHRVLSTILDWPEGFKKFKCDTDLFDIHPAASCHLAPFPGQKQNGWEKGLHLANHVYCVPAPAPAAGAAGAEAAPLPALQGALPAGAAFENAPAHEDAFGPAYLAYLGQHRNAAGPAHHEPANAAADADVVTIDADEGVPDPVMAPSAGPKTRDQTNPGGRVSYGELLGHDSDETDVEESC</sequence>
<reference evidence="2 3" key="1">
    <citation type="journal article" date="2024" name="Nat. Commun.">
        <title>Phylogenomics reveals the evolutionary origins of lichenization in chlorophyte algae.</title>
        <authorList>
            <person name="Puginier C."/>
            <person name="Libourel C."/>
            <person name="Otte J."/>
            <person name="Skaloud P."/>
            <person name="Haon M."/>
            <person name="Grisel S."/>
            <person name="Petersen M."/>
            <person name="Berrin J.G."/>
            <person name="Delaux P.M."/>
            <person name="Dal Grande F."/>
            <person name="Keller J."/>
        </authorList>
    </citation>
    <scope>NUCLEOTIDE SEQUENCE [LARGE SCALE GENOMIC DNA]</scope>
    <source>
        <strain evidence="2 3">SAG 2036</strain>
    </source>
</reference>
<organism evidence="2 3">
    <name type="scientific">Symbiochloris irregularis</name>
    <dbReference type="NCBI Taxonomy" id="706552"/>
    <lineage>
        <taxon>Eukaryota</taxon>
        <taxon>Viridiplantae</taxon>
        <taxon>Chlorophyta</taxon>
        <taxon>core chlorophytes</taxon>
        <taxon>Trebouxiophyceae</taxon>
        <taxon>Trebouxiales</taxon>
        <taxon>Trebouxiaceae</taxon>
        <taxon>Symbiochloris</taxon>
    </lineage>
</organism>
<evidence type="ECO:0008006" key="4">
    <source>
        <dbReference type="Google" id="ProtNLM"/>
    </source>
</evidence>